<comment type="caution">
    <text evidence="1">The sequence shown here is derived from an EMBL/GenBank/DDBJ whole genome shotgun (WGS) entry which is preliminary data.</text>
</comment>
<dbReference type="EMBL" id="CAJFCW020000001">
    <property type="protein sequence ID" value="CAG9078556.1"/>
    <property type="molecule type" value="Genomic_DNA"/>
</dbReference>
<dbReference type="Proteomes" id="UP000614601">
    <property type="component" value="Unassembled WGS sequence"/>
</dbReference>
<dbReference type="EMBL" id="CAJFDH010000001">
    <property type="protein sequence ID" value="CAD5205652.1"/>
    <property type="molecule type" value="Genomic_DNA"/>
</dbReference>
<keyword evidence="2" id="KW-1185">Reference proteome</keyword>
<dbReference type="OrthoDB" id="10436879at2759"/>
<organism evidence="1 2">
    <name type="scientific">Bursaphelenchus okinawaensis</name>
    <dbReference type="NCBI Taxonomy" id="465554"/>
    <lineage>
        <taxon>Eukaryota</taxon>
        <taxon>Metazoa</taxon>
        <taxon>Ecdysozoa</taxon>
        <taxon>Nematoda</taxon>
        <taxon>Chromadorea</taxon>
        <taxon>Rhabditida</taxon>
        <taxon>Tylenchina</taxon>
        <taxon>Tylenchomorpha</taxon>
        <taxon>Aphelenchoidea</taxon>
        <taxon>Aphelenchoididae</taxon>
        <taxon>Bursaphelenchus</taxon>
    </lineage>
</organism>
<dbReference type="Proteomes" id="UP000783686">
    <property type="component" value="Unassembled WGS sequence"/>
</dbReference>
<protein>
    <submittedName>
        <fullName evidence="1">Uncharacterized protein</fullName>
    </submittedName>
</protein>
<evidence type="ECO:0000313" key="2">
    <source>
        <dbReference type="Proteomes" id="UP000614601"/>
    </source>
</evidence>
<name>A0A811JQJ3_9BILA</name>
<reference evidence="1" key="1">
    <citation type="submission" date="2020-09" db="EMBL/GenBank/DDBJ databases">
        <authorList>
            <person name="Kikuchi T."/>
        </authorList>
    </citation>
    <scope>NUCLEOTIDE SEQUENCE</scope>
    <source>
        <strain evidence="1">SH1</strain>
    </source>
</reference>
<sequence>MHKLQVYTIKGSLLDTIECNTGNTVVELVKDALAKKKIKIEEARCLHQMGKDGKWFKIKWKAKVPNVPTVFKVTKDPLKMRLKHRIRVVDFQGEQVGLIPTKSGRIVKNIVSEVASVLELEVEKVMNVEVLKDKKFKKAPMNGNIEYRDIVVVTVDEKDRERIRLEDGEPILPRCLTILRLEDLLRSYKHPSKGKEPRGKSIDVEEFIEKLKGGYSVTEDEKYLISRSVVDPLYDHCLTRGRPWRNECRLYLNNLFEPYPQLHVTDFVSSSNSKIESGVFEDVVTNKRFLLLQFCRRNRGVLINALPRSQKR</sequence>
<gene>
    <name evidence="1" type="ORF">BOKJ2_LOCUS336</name>
</gene>
<dbReference type="AlphaFoldDB" id="A0A811JQJ3"/>
<accession>A0A811JQJ3</accession>
<proteinExistence type="predicted"/>
<evidence type="ECO:0000313" key="1">
    <source>
        <dbReference type="EMBL" id="CAD5205652.1"/>
    </source>
</evidence>